<name>A0A6A6JDQ2_WESOR</name>
<protein>
    <submittedName>
        <fullName evidence="1">Uncharacterized protein</fullName>
    </submittedName>
</protein>
<organism evidence="1 2">
    <name type="scientific">Westerdykella ornata</name>
    <dbReference type="NCBI Taxonomy" id="318751"/>
    <lineage>
        <taxon>Eukaryota</taxon>
        <taxon>Fungi</taxon>
        <taxon>Dikarya</taxon>
        <taxon>Ascomycota</taxon>
        <taxon>Pezizomycotina</taxon>
        <taxon>Dothideomycetes</taxon>
        <taxon>Pleosporomycetidae</taxon>
        <taxon>Pleosporales</taxon>
        <taxon>Sporormiaceae</taxon>
        <taxon>Westerdykella</taxon>
    </lineage>
</organism>
<sequence length="98" mass="10578">MSAQRYRRRCRCCLVVVVVMEEGKGCFASISNTSLSGITTIIGARYAIAAAREKLQKPFGMRPIELPMSQLRRGAGDQCLKLIVEGGMSGAGSHGAFR</sequence>
<dbReference type="Proteomes" id="UP000800097">
    <property type="component" value="Unassembled WGS sequence"/>
</dbReference>
<evidence type="ECO:0000313" key="1">
    <source>
        <dbReference type="EMBL" id="KAF2274364.1"/>
    </source>
</evidence>
<gene>
    <name evidence="1" type="ORF">EI97DRAFT_127335</name>
</gene>
<proteinExistence type="predicted"/>
<dbReference type="RefSeq" id="XP_033651903.1">
    <property type="nucleotide sequence ID" value="XM_033793088.1"/>
</dbReference>
<accession>A0A6A6JDQ2</accession>
<evidence type="ECO:0000313" key="2">
    <source>
        <dbReference type="Proteomes" id="UP000800097"/>
    </source>
</evidence>
<dbReference type="EMBL" id="ML986503">
    <property type="protein sequence ID" value="KAF2274364.1"/>
    <property type="molecule type" value="Genomic_DNA"/>
</dbReference>
<keyword evidence="2" id="KW-1185">Reference proteome</keyword>
<dbReference type="AlphaFoldDB" id="A0A6A6JDQ2"/>
<dbReference type="GeneID" id="54546263"/>
<reference evidence="1" key="1">
    <citation type="journal article" date="2020" name="Stud. Mycol.">
        <title>101 Dothideomycetes genomes: a test case for predicting lifestyles and emergence of pathogens.</title>
        <authorList>
            <person name="Haridas S."/>
            <person name="Albert R."/>
            <person name="Binder M."/>
            <person name="Bloem J."/>
            <person name="Labutti K."/>
            <person name="Salamov A."/>
            <person name="Andreopoulos B."/>
            <person name="Baker S."/>
            <person name="Barry K."/>
            <person name="Bills G."/>
            <person name="Bluhm B."/>
            <person name="Cannon C."/>
            <person name="Castanera R."/>
            <person name="Culley D."/>
            <person name="Daum C."/>
            <person name="Ezra D."/>
            <person name="Gonzalez J."/>
            <person name="Henrissat B."/>
            <person name="Kuo A."/>
            <person name="Liang C."/>
            <person name="Lipzen A."/>
            <person name="Lutzoni F."/>
            <person name="Magnuson J."/>
            <person name="Mondo S."/>
            <person name="Nolan M."/>
            <person name="Ohm R."/>
            <person name="Pangilinan J."/>
            <person name="Park H.-J."/>
            <person name="Ramirez L."/>
            <person name="Alfaro M."/>
            <person name="Sun H."/>
            <person name="Tritt A."/>
            <person name="Yoshinaga Y."/>
            <person name="Zwiers L.-H."/>
            <person name="Turgeon B."/>
            <person name="Goodwin S."/>
            <person name="Spatafora J."/>
            <person name="Crous P."/>
            <person name="Grigoriev I."/>
        </authorList>
    </citation>
    <scope>NUCLEOTIDE SEQUENCE</scope>
    <source>
        <strain evidence="1">CBS 379.55</strain>
    </source>
</reference>